<organism evidence="3 4">
    <name type="scientific">Streptomyces thinghirensis</name>
    <dbReference type="NCBI Taxonomy" id="551547"/>
    <lineage>
        <taxon>Bacteria</taxon>
        <taxon>Bacillati</taxon>
        <taxon>Actinomycetota</taxon>
        <taxon>Actinomycetes</taxon>
        <taxon>Kitasatosporales</taxon>
        <taxon>Streptomycetaceae</taxon>
        <taxon>Streptomyces</taxon>
    </lineage>
</organism>
<evidence type="ECO:0000259" key="2">
    <source>
        <dbReference type="Pfam" id="PF13628"/>
    </source>
</evidence>
<evidence type="ECO:0000256" key="1">
    <source>
        <dbReference type="SAM" id="MobiDB-lite"/>
    </source>
</evidence>
<dbReference type="RefSeq" id="WP_121750441.1">
    <property type="nucleotide sequence ID" value="NZ_BAABJR010000003.1"/>
</dbReference>
<reference evidence="4" key="1">
    <citation type="journal article" date="2019" name="Int. J. Syst. Evol. Microbiol.">
        <title>The Global Catalogue of Microorganisms (GCM) 10K type strain sequencing project: providing services to taxonomists for standard genome sequencing and annotation.</title>
        <authorList>
            <consortium name="The Broad Institute Genomics Platform"/>
            <consortium name="The Broad Institute Genome Sequencing Center for Infectious Disease"/>
            <person name="Wu L."/>
            <person name="Ma J."/>
        </authorList>
    </citation>
    <scope>NUCLEOTIDE SEQUENCE [LARGE SCALE GENOMIC DNA]</scope>
    <source>
        <strain evidence="4">JCM 18306</strain>
    </source>
</reference>
<feature type="region of interest" description="Disordered" evidence="1">
    <location>
        <begin position="204"/>
        <end position="246"/>
    </location>
</feature>
<comment type="caution">
    <text evidence="3">The sequence shown here is derived from an EMBL/GenBank/DDBJ whole genome shotgun (WGS) entry which is preliminary data.</text>
</comment>
<sequence length="246" mass="26273">MRITRTTAGTAFVAGALVLTLTALAYPTMLGVRNTASTQDRVITNTVYGPLTEADRDFVVKVRAAGLWEHPLGLMAMERGSTPEMVEAGEHLVVGHARLDATCRKIAPELGITLPNLASPQQQQFVSTVDGTTGKQFDTTAVNIMRITHGQIFPAIAKIRANTKNSLVRQLADQANDTVLDHITVLEKTGLVNFDQVNFQQSAPPSLPKVQLTPPAPQPGEPVLSLTAPPGLEVNTSAPTPSPTVR</sequence>
<dbReference type="Pfam" id="PF13628">
    <property type="entry name" value="DUF4142"/>
    <property type="match status" value="1"/>
</dbReference>
<evidence type="ECO:0000313" key="3">
    <source>
        <dbReference type="EMBL" id="GAA5205493.1"/>
    </source>
</evidence>
<protein>
    <submittedName>
        <fullName evidence="3">DUF4142 domain-containing protein</fullName>
    </submittedName>
</protein>
<dbReference type="Proteomes" id="UP001499878">
    <property type="component" value="Unassembled WGS sequence"/>
</dbReference>
<proteinExistence type="predicted"/>
<evidence type="ECO:0000313" key="4">
    <source>
        <dbReference type="Proteomes" id="UP001499878"/>
    </source>
</evidence>
<feature type="domain" description="DUF4142" evidence="2">
    <location>
        <begin position="54"/>
        <end position="184"/>
    </location>
</feature>
<dbReference type="InterPro" id="IPR025419">
    <property type="entry name" value="DUF4142"/>
</dbReference>
<name>A0ABP9T0U3_9ACTN</name>
<keyword evidence="4" id="KW-1185">Reference proteome</keyword>
<dbReference type="EMBL" id="BAABJR010000003">
    <property type="protein sequence ID" value="GAA5205493.1"/>
    <property type="molecule type" value="Genomic_DNA"/>
</dbReference>
<gene>
    <name evidence="3" type="ORF">GCM10023323_12960</name>
</gene>
<feature type="compositionally biased region" description="Polar residues" evidence="1">
    <location>
        <begin position="234"/>
        <end position="246"/>
    </location>
</feature>
<accession>A0ABP9T0U3</accession>